<reference evidence="3" key="1">
    <citation type="journal article" date="2019" name="Int. J. Syst. Evol. Microbiol.">
        <title>The Global Catalogue of Microorganisms (GCM) 10K type strain sequencing project: providing services to taxonomists for standard genome sequencing and annotation.</title>
        <authorList>
            <consortium name="The Broad Institute Genomics Platform"/>
            <consortium name="The Broad Institute Genome Sequencing Center for Infectious Disease"/>
            <person name="Wu L."/>
            <person name="Ma J."/>
        </authorList>
    </citation>
    <scope>NUCLEOTIDE SEQUENCE [LARGE SCALE GENOMIC DNA]</scope>
    <source>
        <strain evidence="3">NBRC 106593</strain>
    </source>
</reference>
<dbReference type="EMBL" id="JBHSWJ010000002">
    <property type="protein sequence ID" value="MFC6712439.1"/>
    <property type="molecule type" value="Genomic_DNA"/>
</dbReference>
<feature type="compositionally biased region" description="Gly residues" evidence="1">
    <location>
        <begin position="62"/>
        <end position="74"/>
    </location>
</feature>
<gene>
    <name evidence="2" type="ORF">ACFQBT_00640</name>
</gene>
<keyword evidence="3" id="KW-1185">Reference proteome</keyword>
<name>A0ABW2AN94_9MICO</name>
<dbReference type="RefSeq" id="WP_377819906.1">
    <property type="nucleotide sequence ID" value="NZ_JBHSWJ010000002.1"/>
</dbReference>
<comment type="caution">
    <text evidence="2">The sequence shown here is derived from an EMBL/GenBank/DDBJ whole genome shotgun (WGS) entry which is preliminary data.</text>
</comment>
<feature type="compositionally biased region" description="Low complexity" evidence="1">
    <location>
        <begin position="45"/>
        <end position="61"/>
    </location>
</feature>
<accession>A0ABW2AN94</accession>
<evidence type="ECO:0000313" key="3">
    <source>
        <dbReference type="Proteomes" id="UP001596356"/>
    </source>
</evidence>
<feature type="compositionally biased region" description="Basic and acidic residues" evidence="1">
    <location>
        <begin position="32"/>
        <end position="44"/>
    </location>
</feature>
<proteinExistence type="predicted"/>
<sequence>MTDHTPASEPTGRSTRWEALSAALDARDAARAAELDTARREAERAAAAAATPPVASASDVGIGAGTRSGSGGGLDAAIAALQSGLARLPEGTPRRPF</sequence>
<protein>
    <submittedName>
        <fullName evidence="2">Uncharacterized protein</fullName>
    </submittedName>
</protein>
<feature type="region of interest" description="Disordered" evidence="1">
    <location>
        <begin position="32"/>
        <end position="74"/>
    </location>
</feature>
<evidence type="ECO:0000313" key="2">
    <source>
        <dbReference type="EMBL" id="MFC6712439.1"/>
    </source>
</evidence>
<dbReference type="Proteomes" id="UP001596356">
    <property type="component" value="Unassembled WGS sequence"/>
</dbReference>
<evidence type="ECO:0000256" key="1">
    <source>
        <dbReference type="SAM" id="MobiDB-lite"/>
    </source>
</evidence>
<organism evidence="2 3">
    <name type="scientific">Branchiibius cervicis</name>
    <dbReference type="NCBI Taxonomy" id="908252"/>
    <lineage>
        <taxon>Bacteria</taxon>
        <taxon>Bacillati</taxon>
        <taxon>Actinomycetota</taxon>
        <taxon>Actinomycetes</taxon>
        <taxon>Micrococcales</taxon>
        <taxon>Dermacoccaceae</taxon>
        <taxon>Branchiibius</taxon>
    </lineage>
</organism>